<proteinExistence type="predicted"/>
<evidence type="ECO:0000313" key="2">
    <source>
        <dbReference type="Proteomes" id="UP000422744"/>
    </source>
</evidence>
<sequence length="97" mass="10956">MSVEINGEIKLVGEEGGQKIQLIIPENDREKFKEYKNIDQNGKVIEGHYASFCLELEDDKEVTCVATSGKDGKFFIDSVKNESDKQSTSVIEERIRS</sequence>
<dbReference type="AlphaFoldDB" id="A0A6I6CJX4"/>
<reference evidence="1 2" key="1">
    <citation type="submission" date="2019-03" db="EMBL/GenBank/DDBJ databases">
        <title>Wolbachia endosymbiont of Haematobia irritans wIrr.</title>
        <authorList>
            <person name="Parry R.H."/>
            <person name="Asgari S."/>
        </authorList>
    </citation>
    <scope>NUCLEOTIDE SEQUENCE [LARGE SCALE GENOMIC DNA]</scope>
    <source>
        <strain evidence="2">wIrr</strain>
    </source>
</reference>
<name>A0A6I6CJX4_WOLPI</name>
<gene>
    <name evidence="1" type="ORF">E0495_01445</name>
</gene>
<evidence type="ECO:0000313" key="1">
    <source>
        <dbReference type="EMBL" id="QGT15976.1"/>
    </source>
</evidence>
<dbReference type="EMBL" id="CP037426">
    <property type="protein sequence ID" value="QGT15976.1"/>
    <property type="molecule type" value="Genomic_DNA"/>
</dbReference>
<accession>A0A6I6CJX4</accession>
<organism evidence="1 2">
    <name type="scientific">Wolbachia pipientis</name>
    <dbReference type="NCBI Taxonomy" id="955"/>
    <lineage>
        <taxon>Bacteria</taxon>
        <taxon>Pseudomonadati</taxon>
        <taxon>Pseudomonadota</taxon>
        <taxon>Alphaproteobacteria</taxon>
        <taxon>Rickettsiales</taxon>
        <taxon>Anaplasmataceae</taxon>
        <taxon>Wolbachieae</taxon>
        <taxon>Wolbachia</taxon>
    </lineage>
</organism>
<protein>
    <submittedName>
        <fullName evidence="1">Uncharacterized protein</fullName>
    </submittedName>
</protein>
<dbReference type="RefSeq" id="WP_155968497.1">
    <property type="nucleotide sequence ID" value="NZ_CP037426.1"/>
</dbReference>
<dbReference type="Proteomes" id="UP000422744">
    <property type="component" value="Chromosome"/>
</dbReference>